<feature type="compositionally biased region" description="Low complexity" evidence="1">
    <location>
        <begin position="19"/>
        <end position="30"/>
    </location>
</feature>
<name>A0A9R1VW28_LACSA</name>
<evidence type="ECO:0000313" key="3">
    <source>
        <dbReference type="Proteomes" id="UP000235145"/>
    </source>
</evidence>
<protein>
    <submittedName>
        <fullName evidence="2">Uncharacterized protein</fullName>
    </submittedName>
</protein>
<gene>
    <name evidence="2" type="ORF">LSAT_V11C400168030</name>
</gene>
<dbReference type="AlphaFoldDB" id="A0A9R1VW28"/>
<reference evidence="2 3" key="1">
    <citation type="journal article" date="2017" name="Nat. Commun.">
        <title>Genome assembly with in vitro proximity ligation data and whole-genome triplication in lettuce.</title>
        <authorList>
            <person name="Reyes-Chin-Wo S."/>
            <person name="Wang Z."/>
            <person name="Yang X."/>
            <person name="Kozik A."/>
            <person name="Arikit S."/>
            <person name="Song C."/>
            <person name="Xia L."/>
            <person name="Froenicke L."/>
            <person name="Lavelle D.O."/>
            <person name="Truco M.J."/>
            <person name="Xia R."/>
            <person name="Zhu S."/>
            <person name="Xu C."/>
            <person name="Xu H."/>
            <person name="Xu X."/>
            <person name="Cox K."/>
            <person name="Korf I."/>
            <person name="Meyers B.C."/>
            <person name="Michelmore R.W."/>
        </authorList>
    </citation>
    <scope>NUCLEOTIDE SEQUENCE [LARGE SCALE GENOMIC DNA]</scope>
    <source>
        <strain evidence="3">cv. Salinas</strain>
        <tissue evidence="2">Seedlings</tissue>
    </source>
</reference>
<dbReference type="EMBL" id="NBSK02000004">
    <property type="protein sequence ID" value="KAJ0212373.1"/>
    <property type="molecule type" value="Genomic_DNA"/>
</dbReference>
<feature type="region of interest" description="Disordered" evidence="1">
    <location>
        <begin position="19"/>
        <end position="40"/>
    </location>
</feature>
<accession>A0A9R1VW28</accession>
<evidence type="ECO:0000313" key="2">
    <source>
        <dbReference type="EMBL" id="KAJ0212373.1"/>
    </source>
</evidence>
<dbReference type="Proteomes" id="UP000235145">
    <property type="component" value="Unassembled WGS sequence"/>
</dbReference>
<organism evidence="2 3">
    <name type="scientific">Lactuca sativa</name>
    <name type="common">Garden lettuce</name>
    <dbReference type="NCBI Taxonomy" id="4236"/>
    <lineage>
        <taxon>Eukaryota</taxon>
        <taxon>Viridiplantae</taxon>
        <taxon>Streptophyta</taxon>
        <taxon>Embryophyta</taxon>
        <taxon>Tracheophyta</taxon>
        <taxon>Spermatophyta</taxon>
        <taxon>Magnoliopsida</taxon>
        <taxon>eudicotyledons</taxon>
        <taxon>Gunneridae</taxon>
        <taxon>Pentapetalae</taxon>
        <taxon>asterids</taxon>
        <taxon>campanulids</taxon>
        <taxon>Asterales</taxon>
        <taxon>Asteraceae</taxon>
        <taxon>Cichorioideae</taxon>
        <taxon>Cichorieae</taxon>
        <taxon>Lactucinae</taxon>
        <taxon>Lactuca</taxon>
    </lineage>
</organism>
<sequence>MVVTAAGVAVVGAATMVSDGSGSRGGSVSSGNGGGGLLCRDERETEPVSTDIVPDFLNTEFDRKVKVKVNCQLTRLVELACQLAESLSLCLTINPSLLVDLGIDLTSFPSKPKSNSPSSYSPSCMNNSSSSSSSEEHSMLRLAELYEQLAESVLEARRLP</sequence>
<feature type="region of interest" description="Disordered" evidence="1">
    <location>
        <begin position="111"/>
        <end position="136"/>
    </location>
</feature>
<evidence type="ECO:0000256" key="1">
    <source>
        <dbReference type="SAM" id="MobiDB-lite"/>
    </source>
</evidence>
<comment type="caution">
    <text evidence="2">The sequence shown here is derived from an EMBL/GenBank/DDBJ whole genome shotgun (WGS) entry which is preliminary data.</text>
</comment>
<feature type="compositionally biased region" description="Low complexity" evidence="1">
    <location>
        <begin position="111"/>
        <end position="133"/>
    </location>
</feature>
<keyword evidence="3" id="KW-1185">Reference proteome</keyword>
<proteinExistence type="predicted"/>